<comment type="subcellular location">
    <subcellularLocation>
        <location evidence="7">Cytoplasm</location>
    </subcellularLocation>
</comment>
<evidence type="ECO:0000256" key="4">
    <source>
        <dbReference type="ARBA" id="ARBA00022741"/>
    </source>
</evidence>
<feature type="domain" description="tRNA(Ile)-lysidine synthase substrate-binding" evidence="9">
    <location>
        <begin position="244"/>
        <end position="296"/>
    </location>
</feature>
<accession>A0ABU8VX00</accession>
<evidence type="ECO:0000256" key="7">
    <source>
        <dbReference type="HAMAP-Rule" id="MF_01161"/>
    </source>
</evidence>
<evidence type="ECO:0000256" key="2">
    <source>
        <dbReference type="ARBA" id="ARBA00022598"/>
    </source>
</evidence>
<dbReference type="EC" id="6.3.4.19" evidence="7"/>
<evidence type="ECO:0000256" key="1">
    <source>
        <dbReference type="ARBA" id="ARBA00022490"/>
    </source>
</evidence>
<feature type="binding site" evidence="7">
    <location>
        <begin position="21"/>
        <end position="26"/>
    </location>
    <ligand>
        <name>ATP</name>
        <dbReference type="ChEBI" id="CHEBI:30616"/>
    </ligand>
</feature>
<name>A0ABU8VX00_9BURK</name>
<evidence type="ECO:0000256" key="3">
    <source>
        <dbReference type="ARBA" id="ARBA00022694"/>
    </source>
</evidence>
<dbReference type="GO" id="GO:0032267">
    <property type="term" value="F:tRNA(Ile)-lysidine synthase activity"/>
    <property type="evidence" value="ECO:0007669"/>
    <property type="project" value="UniProtKB-EC"/>
</dbReference>
<comment type="catalytic activity">
    <reaction evidence="6 7">
        <text>cytidine(34) in tRNA(Ile2) + L-lysine + ATP = lysidine(34) in tRNA(Ile2) + AMP + diphosphate + H(+)</text>
        <dbReference type="Rhea" id="RHEA:43744"/>
        <dbReference type="Rhea" id="RHEA-COMP:10625"/>
        <dbReference type="Rhea" id="RHEA-COMP:10670"/>
        <dbReference type="ChEBI" id="CHEBI:15378"/>
        <dbReference type="ChEBI" id="CHEBI:30616"/>
        <dbReference type="ChEBI" id="CHEBI:32551"/>
        <dbReference type="ChEBI" id="CHEBI:33019"/>
        <dbReference type="ChEBI" id="CHEBI:82748"/>
        <dbReference type="ChEBI" id="CHEBI:83665"/>
        <dbReference type="ChEBI" id="CHEBI:456215"/>
        <dbReference type="EC" id="6.3.4.19"/>
    </reaction>
</comment>
<keyword evidence="1 7" id="KW-0963">Cytoplasm</keyword>
<keyword evidence="11" id="KW-1185">Reference proteome</keyword>
<dbReference type="Gene3D" id="1.20.59.20">
    <property type="match status" value="1"/>
</dbReference>
<reference evidence="10 11" key="1">
    <citation type="submission" date="2024-03" db="EMBL/GenBank/DDBJ databases">
        <title>Novel species of the genus Variovorax.</title>
        <authorList>
            <person name="Liu Q."/>
            <person name="Xin Y.-H."/>
        </authorList>
    </citation>
    <scope>NUCLEOTIDE SEQUENCE [LARGE SCALE GENOMIC DNA]</scope>
    <source>
        <strain evidence="10 11">KACC 18501</strain>
    </source>
</reference>
<dbReference type="CDD" id="cd01992">
    <property type="entry name" value="TilS_N"/>
    <property type="match status" value="1"/>
</dbReference>
<dbReference type="SUPFAM" id="SSF82829">
    <property type="entry name" value="MesJ substrate recognition domain-like"/>
    <property type="match status" value="1"/>
</dbReference>
<dbReference type="Pfam" id="PF09179">
    <property type="entry name" value="TilS"/>
    <property type="match status" value="1"/>
</dbReference>
<dbReference type="NCBIfam" id="TIGR02432">
    <property type="entry name" value="lysidine_TilS_N"/>
    <property type="match status" value="1"/>
</dbReference>
<proteinExistence type="inferred from homology"/>
<sequence>MNFDQAIAAFEPAFPLAVAYSGGADSTALLMACAARWPGQVEAFHVHHGLQAAADDFEQHCASACKRLGVPLRVHRVDARHAAGESPEDAARRARYASFAALAAAGGTRPAIRSIALAQHADDQAETVLLALSRGAGLAGLAAMPEVAQRDGLQYHRPLLGVPAAEIRAWLKAREVAWIDDPSNADARFTRNRIRAELLPALDRAFPQFRSTFARSARHAAQAQGLLVELAQQDLAAIGTPPVIGALRQLSRARQANVLRHWLLQAHACTPNTAQLDELLDQVEACATRGHNLHIKIGTGFAERRGELLHWYNPSPPTEASR</sequence>
<dbReference type="InterPro" id="IPR012094">
    <property type="entry name" value="tRNA_Ile_lys_synt"/>
</dbReference>
<evidence type="ECO:0000313" key="11">
    <source>
        <dbReference type="Proteomes" id="UP001363010"/>
    </source>
</evidence>
<dbReference type="InterPro" id="IPR012795">
    <property type="entry name" value="tRNA_Ile_lys_synt_N"/>
</dbReference>
<dbReference type="PANTHER" id="PTHR43033">
    <property type="entry name" value="TRNA(ILE)-LYSIDINE SYNTHASE-RELATED"/>
    <property type="match status" value="1"/>
</dbReference>
<dbReference type="InterPro" id="IPR014729">
    <property type="entry name" value="Rossmann-like_a/b/a_fold"/>
</dbReference>
<dbReference type="InterPro" id="IPR011063">
    <property type="entry name" value="TilS/TtcA_N"/>
</dbReference>
<dbReference type="HAMAP" id="MF_01161">
    <property type="entry name" value="tRNA_Ile_lys_synt"/>
    <property type="match status" value="1"/>
</dbReference>
<comment type="domain">
    <text evidence="7">The N-terminal region contains the highly conserved SGGXDS motif, predicted to be a P-loop motif involved in ATP binding.</text>
</comment>
<keyword evidence="4 7" id="KW-0547">Nucleotide-binding</keyword>
<keyword evidence="3 7" id="KW-0819">tRNA processing</keyword>
<evidence type="ECO:0000256" key="6">
    <source>
        <dbReference type="ARBA" id="ARBA00048539"/>
    </source>
</evidence>
<keyword evidence="5 7" id="KW-0067">ATP-binding</keyword>
<dbReference type="RefSeq" id="WP_340363390.1">
    <property type="nucleotide sequence ID" value="NZ_JBBKZV010000004.1"/>
</dbReference>
<keyword evidence="2 7" id="KW-0436">Ligase</keyword>
<protein>
    <recommendedName>
        <fullName evidence="7">tRNA(Ile)-lysidine synthase</fullName>
        <ecNumber evidence="7">6.3.4.19</ecNumber>
    </recommendedName>
    <alternativeName>
        <fullName evidence="7">tRNA(Ile)-2-lysyl-cytidine synthase</fullName>
    </alternativeName>
    <alternativeName>
        <fullName evidence="7">tRNA(Ile)-lysidine synthetase</fullName>
    </alternativeName>
</protein>
<dbReference type="SUPFAM" id="SSF52402">
    <property type="entry name" value="Adenine nucleotide alpha hydrolases-like"/>
    <property type="match status" value="1"/>
</dbReference>
<comment type="similarity">
    <text evidence="7">Belongs to the tRNA(Ile)-lysidine synthase family.</text>
</comment>
<comment type="function">
    <text evidence="7">Ligates lysine onto the cytidine present at position 34 of the AUA codon-specific tRNA(Ile) that contains the anticodon CAU, in an ATP-dependent manner. Cytidine is converted to lysidine, thus changing the amino acid specificity of the tRNA from methionine to isoleucine.</text>
</comment>
<evidence type="ECO:0000256" key="5">
    <source>
        <dbReference type="ARBA" id="ARBA00022840"/>
    </source>
</evidence>
<evidence type="ECO:0000313" key="10">
    <source>
        <dbReference type="EMBL" id="MEJ8822344.1"/>
    </source>
</evidence>
<feature type="domain" description="tRNA(Ile)-lysidine/2-thiocytidine synthase N-terminal" evidence="8">
    <location>
        <begin position="17"/>
        <end position="196"/>
    </location>
</feature>
<dbReference type="Proteomes" id="UP001363010">
    <property type="component" value="Unassembled WGS sequence"/>
</dbReference>
<comment type="caution">
    <text evidence="10">The sequence shown here is derived from an EMBL/GenBank/DDBJ whole genome shotgun (WGS) entry which is preliminary data.</text>
</comment>
<evidence type="ECO:0000259" key="9">
    <source>
        <dbReference type="Pfam" id="PF09179"/>
    </source>
</evidence>
<dbReference type="EMBL" id="JBBKZV010000004">
    <property type="protein sequence ID" value="MEJ8822344.1"/>
    <property type="molecule type" value="Genomic_DNA"/>
</dbReference>
<dbReference type="PANTHER" id="PTHR43033:SF1">
    <property type="entry name" value="TRNA(ILE)-LYSIDINE SYNTHASE-RELATED"/>
    <property type="match status" value="1"/>
</dbReference>
<organism evidence="10 11">
    <name type="scientific">Variovorax humicola</name>
    <dbReference type="NCBI Taxonomy" id="1769758"/>
    <lineage>
        <taxon>Bacteria</taxon>
        <taxon>Pseudomonadati</taxon>
        <taxon>Pseudomonadota</taxon>
        <taxon>Betaproteobacteria</taxon>
        <taxon>Burkholderiales</taxon>
        <taxon>Comamonadaceae</taxon>
        <taxon>Variovorax</taxon>
    </lineage>
</organism>
<dbReference type="Gene3D" id="3.40.50.620">
    <property type="entry name" value="HUPs"/>
    <property type="match status" value="1"/>
</dbReference>
<gene>
    <name evidence="7 10" type="primary">tilS</name>
    <name evidence="10" type="ORF">WKW80_09870</name>
</gene>
<dbReference type="Pfam" id="PF01171">
    <property type="entry name" value="ATP_bind_3"/>
    <property type="match status" value="1"/>
</dbReference>
<dbReference type="InterPro" id="IPR015262">
    <property type="entry name" value="tRNA_Ile_lys_synt_subst-bd"/>
</dbReference>
<evidence type="ECO:0000259" key="8">
    <source>
        <dbReference type="Pfam" id="PF01171"/>
    </source>
</evidence>